<feature type="domain" description="PTS EIIC type-2" evidence="19">
    <location>
        <begin position="4"/>
        <end position="335"/>
    </location>
</feature>
<dbReference type="GO" id="GO:0009401">
    <property type="term" value="P:phosphoenolpyruvate-dependent sugar phosphotransferase system"/>
    <property type="evidence" value="ECO:0007669"/>
    <property type="project" value="UniProtKB-KW"/>
</dbReference>
<feature type="transmembrane region" description="Helical" evidence="17">
    <location>
        <begin position="164"/>
        <end position="185"/>
    </location>
</feature>
<reference evidence="21" key="1">
    <citation type="submission" date="2016-04" db="EMBL/GenBank/DDBJ databases">
        <authorList>
            <person name="Lyu Z."/>
            <person name="Lyu W."/>
        </authorList>
    </citation>
    <scope>NUCLEOTIDE SEQUENCE [LARGE SCALE GENOMIC DNA]</scope>
    <source>
        <strain evidence="21">C44</strain>
    </source>
</reference>
<comment type="function">
    <text evidence="2">The phosphoenolpyruvate-dependent sugar phosphotransferase system (sugar PTS), a major carbohydrate active transport system, catalyzes the phosphorylation of incoming sugar substrates concomitantly with their translocation across the cell membrane. The enzyme II CmtAB PTS system is involved in D-mannitol transport.</text>
</comment>
<dbReference type="GO" id="GO:0005886">
    <property type="term" value="C:plasma membrane"/>
    <property type="evidence" value="ECO:0007669"/>
    <property type="project" value="UniProtKB-SubCell"/>
</dbReference>
<sequence length="479" mass="52515">MRKFGQLLSAIIYQNIAVIIAVGVIHELFGIYGYFYNDRILLLVNPIYETLLPILLAYSGGRLIGGGRGAVVAALVVYGLTLASSVPIIIGAMIIGPFTGFVVNRIERQLKDRIPIGFELLISNVITGIVGVFLTIICFLYVGQTLSAGIKFINSMVQSVIYSGWLPLTAVIIEPAKVFFFNNVINYGVLTPLGIQQAKELGKSIFFLLESNPGPGFGVLLAYFFRAVRGKRKSIKLSIAIQSLGGIHEIYFPYVLQNWKLLFAVIGGGISGNLVFQKFNVGLVSIPSPGSIVTLIGMSPRADIPGIIIGIFISAIVSFLLSYAILGRSSLSSIDQEFETQMATINTLQNIDHFSKVKHTIEIKKSELKINEIEAIDSHKQIKRVLFVCEAGMGSSSMGAAMLRKKLKLASLEIDVNNTSLQDIDSNVDLIICHQAFLKKVQEAAPGKIYYSLQSFTNFQEYDQVVEKLKAAEKFTNNK</sequence>
<dbReference type="EMBL" id="LWSG01000045">
    <property type="protein sequence ID" value="OAS82599.1"/>
    <property type="molecule type" value="Genomic_DNA"/>
</dbReference>
<evidence type="ECO:0000259" key="19">
    <source>
        <dbReference type="PROSITE" id="PS51104"/>
    </source>
</evidence>
<keyword evidence="10" id="KW-0808">Transferase</keyword>
<dbReference type="InterPro" id="IPR003501">
    <property type="entry name" value="PTS_EIIB_2/3"/>
</dbReference>
<evidence type="ECO:0000256" key="5">
    <source>
        <dbReference type="ARBA" id="ARBA00021825"/>
    </source>
</evidence>
<evidence type="ECO:0000313" key="20">
    <source>
        <dbReference type="EMBL" id="OAS82599.1"/>
    </source>
</evidence>
<dbReference type="Pfam" id="PF02302">
    <property type="entry name" value="PTS_IIB"/>
    <property type="match status" value="1"/>
</dbReference>
<keyword evidence="12 17" id="KW-0812">Transmembrane</keyword>
<evidence type="ECO:0000256" key="7">
    <source>
        <dbReference type="ARBA" id="ARBA00022475"/>
    </source>
</evidence>
<evidence type="ECO:0000256" key="11">
    <source>
        <dbReference type="ARBA" id="ARBA00022683"/>
    </source>
</evidence>
<evidence type="ECO:0000256" key="12">
    <source>
        <dbReference type="ARBA" id="ARBA00022692"/>
    </source>
</evidence>
<dbReference type="InterPro" id="IPR050893">
    <property type="entry name" value="Sugar_PTS"/>
</dbReference>
<keyword evidence="8" id="KW-0597">Phosphoprotein</keyword>
<evidence type="ECO:0000256" key="3">
    <source>
        <dbReference type="ARBA" id="ARBA00004651"/>
    </source>
</evidence>
<dbReference type="InterPro" id="IPR036095">
    <property type="entry name" value="PTS_EIIB-like_sf"/>
</dbReference>
<keyword evidence="13" id="KW-0418">Kinase</keyword>
<name>A0A179SNT9_9BACI</name>
<keyword evidence="14 17" id="KW-1133">Transmembrane helix</keyword>
<dbReference type="Pfam" id="PF02378">
    <property type="entry name" value="PTS_EIIC"/>
    <property type="match status" value="1"/>
</dbReference>
<dbReference type="GO" id="GO:0090563">
    <property type="term" value="F:protein-phosphocysteine-sugar phosphotransferase activity"/>
    <property type="evidence" value="ECO:0007669"/>
    <property type="project" value="TreeGrafter"/>
</dbReference>
<keyword evidence="6" id="KW-0813">Transport</keyword>
<evidence type="ECO:0000256" key="10">
    <source>
        <dbReference type="ARBA" id="ARBA00022679"/>
    </source>
</evidence>
<dbReference type="CDD" id="cd05567">
    <property type="entry name" value="PTS_IIB_mannitol"/>
    <property type="match status" value="1"/>
</dbReference>
<keyword evidence="11" id="KW-0598">Phosphotransferase system</keyword>
<keyword evidence="15 17" id="KW-0472">Membrane</keyword>
<protein>
    <recommendedName>
        <fullName evidence="5">PTS system mannitol-specific EIICB component</fullName>
        <ecNumber evidence="4">2.7.1.197</ecNumber>
    </recommendedName>
    <alternativeName>
        <fullName evidence="16">EIICB-Mtl</fullName>
    </alternativeName>
</protein>
<evidence type="ECO:0000256" key="6">
    <source>
        <dbReference type="ARBA" id="ARBA00022448"/>
    </source>
</evidence>
<dbReference type="RefSeq" id="WP_066340273.1">
    <property type="nucleotide sequence ID" value="NZ_LWSG01000045.1"/>
</dbReference>
<dbReference type="PANTHER" id="PTHR30181:SF3">
    <property type="entry name" value="MULTIPHOSPHORYL TRANSFER PROTEIN"/>
    <property type="match status" value="1"/>
</dbReference>
<comment type="caution">
    <text evidence="20">The sequence shown here is derived from an EMBL/GenBank/DDBJ whole genome shotgun (WGS) entry which is preliminary data.</text>
</comment>
<dbReference type="InterPro" id="IPR029503">
    <property type="entry name" value="PTS_EIIB_mannitol"/>
</dbReference>
<evidence type="ECO:0000256" key="16">
    <source>
        <dbReference type="ARBA" id="ARBA00033349"/>
    </source>
</evidence>
<evidence type="ECO:0000256" key="2">
    <source>
        <dbReference type="ARBA" id="ARBA00002434"/>
    </source>
</evidence>
<organism evidence="20 21">
    <name type="scientific">Metabacillus litoralis</name>
    <dbReference type="NCBI Taxonomy" id="152268"/>
    <lineage>
        <taxon>Bacteria</taxon>
        <taxon>Bacillati</taxon>
        <taxon>Bacillota</taxon>
        <taxon>Bacilli</taxon>
        <taxon>Bacillales</taxon>
        <taxon>Bacillaceae</taxon>
        <taxon>Metabacillus</taxon>
    </lineage>
</organism>
<dbReference type="GO" id="GO:0016301">
    <property type="term" value="F:kinase activity"/>
    <property type="evidence" value="ECO:0007669"/>
    <property type="project" value="UniProtKB-KW"/>
</dbReference>
<dbReference type="OrthoDB" id="9814222at2"/>
<accession>A0A179SNT9</accession>
<feature type="transmembrane region" description="Helical" evidence="17">
    <location>
        <begin position="205"/>
        <end position="225"/>
    </location>
</feature>
<evidence type="ECO:0000256" key="17">
    <source>
        <dbReference type="SAM" id="Phobius"/>
    </source>
</evidence>
<dbReference type="Gene3D" id="3.40.50.2300">
    <property type="match status" value="1"/>
</dbReference>
<dbReference type="Proteomes" id="UP000078534">
    <property type="component" value="Unassembled WGS sequence"/>
</dbReference>
<feature type="transmembrane region" description="Helical" evidence="17">
    <location>
        <begin position="12"/>
        <end position="34"/>
    </location>
</feature>
<dbReference type="PROSITE" id="PS51104">
    <property type="entry name" value="PTS_EIIC_TYPE_2"/>
    <property type="match status" value="1"/>
</dbReference>
<comment type="subcellular location">
    <subcellularLocation>
        <location evidence="3">Cell membrane</location>
        <topology evidence="3">Multi-pass membrane protein</topology>
    </subcellularLocation>
</comment>
<keyword evidence="21" id="KW-1185">Reference proteome</keyword>
<evidence type="ECO:0000256" key="8">
    <source>
        <dbReference type="ARBA" id="ARBA00022553"/>
    </source>
</evidence>
<evidence type="ECO:0000256" key="14">
    <source>
        <dbReference type="ARBA" id="ARBA00022989"/>
    </source>
</evidence>
<feature type="transmembrane region" description="Helical" evidence="17">
    <location>
        <begin position="116"/>
        <end position="143"/>
    </location>
</feature>
<comment type="catalytic activity">
    <reaction evidence="1">
        <text>D-mannitol(out) + N(pros)-phospho-L-histidyl-[protein] = D-mannitol 1-phosphate(in) + L-histidyl-[protein]</text>
        <dbReference type="Rhea" id="RHEA:33363"/>
        <dbReference type="Rhea" id="RHEA-COMP:9745"/>
        <dbReference type="Rhea" id="RHEA-COMP:9746"/>
        <dbReference type="ChEBI" id="CHEBI:16899"/>
        <dbReference type="ChEBI" id="CHEBI:29979"/>
        <dbReference type="ChEBI" id="CHEBI:61381"/>
        <dbReference type="ChEBI" id="CHEBI:64837"/>
        <dbReference type="EC" id="2.7.1.197"/>
    </reaction>
</comment>
<dbReference type="PROSITE" id="PS51099">
    <property type="entry name" value="PTS_EIIB_TYPE_2"/>
    <property type="match status" value="1"/>
</dbReference>
<evidence type="ECO:0000256" key="1">
    <source>
        <dbReference type="ARBA" id="ARBA00001655"/>
    </source>
</evidence>
<feature type="transmembrane region" description="Helical" evidence="17">
    <location>
        <begin position="304"/>
        <end position="326"/>
    </location>
</feature>
<dbReference type="AlphaFoldDB" id="A0A179SNT9"/>
<dbReference type="EC" id="2.7.1.197" evidence="4"/>
<dbReference type="PANTHER" id="PTHR30181">
    <property type="entry name" value="MANNITOL PERMEASE IIC COMPONENT"/>
    <property type="match status" value="1"/>
</dbReference>
<evidence type="ECO:0000256" key="4">
    <source>
        <dbReference type="ARBA" id="ARBA00011909"/>
    </source>
</evidence>
<dbReference type="InterPro" id="IPR013011">
    <property type="entry name" value="PTS_EIIB_2"/>
</dbReference>
<feature type="transmembrane region" description="Helical" evidence="17">
    <location>
        <begin position="40"/>
        <end position="58"/>
    </location>
</feature>
<evidence type="ECO:0000256" key="13">
    <source>
        <dbReference type="ARBA" id="ARBA00022777"/>
    </source>
</evidence>
<dbReference type="InterPro" id="IPR003352">
    <property type="entry name" value="PTS_EIIC"/>
</dbReference>
<evidence type="ECO:0000313" key="21">
    <source>
        <dbReference type="Proteomes" id="UP000078534"/>
    </source>
</evidence>
<feature type="transmembrane region" description="Helical" evidence="17">
    <location>
        <begin position="70"/>
        <end position="96"/>
    </location>
</feature>
<feature type="domain" description="PTS EIIB type-2" evidence="18">
    <location>
        <begin position="383"/>
        <end position="477"/>
    </location>
</feature>
<proteinExistence type="predicted"/>
<dbReference type="SUPFAM" id="SSF52794">
    <property type="entry name" value="PTS system IIB component-like"/>
    <property type="match status" value="1"/>
</dbReference>
<dbReference type="GO" id="GO:0022872">
    <property type="term" value="F:protein-N(PI)-phosphohistidine-mannitol phosphotransferase system transmembrane transporter activity"/>
    <property type="evidence" value="ECO:0007669"/>
    <property type="project" value="InterPro"/>
</dbReference>
<dbReference type="STRING" id="152268.A6K24_13240"/>
<dbReference type="InterPro" id="IPR013014">
    <property type="entry name" value="PTS_EIIC_2"/>
</dbReference>
<evidence type="ECO:0000256" key="9">
    <source>
        <dbReference type="ARBA" id="ARBA00022597"/>
    </source>
</evidence>
<keyword evidence="9" id="KW-0762">Sugar transport</keyword>
<keyword evidence="7" id="KW-1003">Cell membrane</keyword>
<evidence type="ECO:0000259" key="18">
    <source>
        <dbReference type="PROSITE" id="PS51099"/>
    </source>
</evidence>
<evidence type="ECO:0000256" key="15">
    <source>
        <dbReference type="ARBA" id="ARBA00023136"/>
    </source>
</evidence>
<gene>
    <name evidence="20" type="ORF">A6K24_13240</name>
</gene>